<keyword evidence="2" id="KW-1185">Reference proteome</keyword>
<evidence type="ECO:0000313" key="2">
    <source>
        <dbReference type="Proteomes" id="UP000678228"/>
    </source>
</evidence>
<proteinExistence type="predicted"/>
<dbReference type="EMBL" id="JAGKSQ010000002">
    <property type="protein sequence ID" value="MBP3950303.1"/>
    <property type="molecule type" value="Genomic_DNA"/>
</dbReference>
<organism evidence="1 2">
    <name type="scientific">Halalkalibacter suaedae</name>
    <dbReference type="NCBI Taxonomy" id="2822140"/>
    <lineage>
        <taxon>Bacteria</taxon>
        <taxon>Bacillati</taxon>
        <taxon>Bacillota</taxon>
        <taxon>Bacilli</taxon>
        <taxon>Bacillales</taxon>
        <taxon>Bacillaceae</taxon>
        <taxon>Halalkalibacter</taxon>
    </lineage>
</organism>
<evidence type="ECO:0000313" key="1">
    <source>
        <dbReference type="EMBL" id="MBP3950303.1"/>
    </source>
</evidence>
<sequence>MADIQAKVLKVAFRLKEDSTTTTEEKSMELVSISVQINELMNFDVDG</sequence>
<comment type="caution">
    <text evidence="1">The sequence shown here is derived from an EMBL/GenBank/DDBJ whole genome shotgun (WGS) entry which is preliminary data.</text>
</comment>
<name>A0A940WR67_9BACI</name>
<reference evidence="1" key="1">
    <citation type="submission" date="2021-03" db="EMBL/GenBank/DDBJ databases">
        <title>Bacillus suaedae sp. nov., isolated from Suaeda aralocaspica.</title>
        <authorList>
            <person name="Lei R.F.R."/>
        </authorList>
    </citation>
    <scope>NUCLEOTIDE SEQUENCE</scope>
    <source>
        <strain evidence="1">YZJH907-2</strain>
    </source>
</reference>
<protein>
    <submittedName>
        <fullName evidence="1">Uncharacterized protein</fullName>
    </submittedName>
</protein>
<accession>A0A940WR67</accession>
<dbReference type="Proteomes" id="UP000678228">
    <property type="component" value="Unassembled WGS sequence"/>
</dbReference>
<dbReference type="AlphaFoldDB" id="A0A940WR67"/>
<gene>
    <name evidence="1" type="ORF">J7W16_04100</name>
</gene>
<dbReference type="RefSeq" id="WP_210595955.1">
    <property type="nucleotide sequence ID" value="NZ_JAGKSQ010000002.1"/>
</dbReference>